<dbReference type="InterPro" id="IPR001810">
    <property type="entry name" value="F-box_dom"/>
</dbReference>
<dbReference type="GeneID" id="85349776"/>
<dbReference type="Gene3D" id="1.20.1280.50">
    <property type="match status" value="1"/>
</dbReference>
<organism evidence="2 3">
    <name type="scientific">Armillaria tabescens</name>
    <name type="common">Ringless honey mushroom</name>
    <name type="synonym">Agaricus tabescens</name>
    <dbReference type="NCBI Taxonomy" id="1929756"/>
    <lineage>
        <taxon>Eukaryota</taxon>
        <taxon>Fungi</taxon>
        <taxon>Dikarya</taxon>
        <taxon>Basidiomycota</taxon>
        <taxon>Agaricomycotina</taxon>
        <taxon>Agaricomycetes</taxon>
        <taxon>Agaricomycetidae</taxon>
        <taxon>Agaricales</taxon>
        <taxon>Marasmiineae</taxon>
        <taxon>Physalacriaceae</taxon>
        <taxon>Desarmillaria</taxon>
    </lineage>
</organism>
<name>A0AA39TPV8_ARMTA</name>
<dbReference type="AlphaFoldDB" id="A0AA39TPV8"/>
<protein>
    <recommendedName>
        <fullName evidence="1">F-box domain-containing protein</fullName>
    </recommendedName>
</protein>
<comment type="caution">
    <text evidence="2">The sequence shown here is derived from an EMBL/GenBank/DDBJ whole genome shotgun (WGS) entry which is preliminary data.</text>
</comment>
<proteinExistence type="predicted"/>
<evidence type="ECO:0000259" key="1">
    <source>
        <dbReference type="Pfam" id="PF12937"/>
    </source>
</evidence>
<gene>
    <name evidence="2" type="ORF">EV420DRAFT_1180934</name>
</gene>
<evidence type="ECO:0000313" key="2">
    <source>
        <dbReference type="EMBL" id="KAK0462298.1"/>
    </source>
</evidence>
<reference evidence="2" key="1">
    <citation type="submission" date="2023-06" db="EMBL/GenBank/DDBJ databases">
        <authorList>
            <consortium name="Lawrence Berkeley National Laboratory"/>
            <person name="Ahrendt S."/>
            <person name="Sahu N."/>
            <person name="Indic B."/>
            <person name="Wong-Bajracharya J."/>
            <person name="Merenyi Z."/>
            <person name="Ke H.-M."/>
            <person name="Monk M."/>
            <person name="Kocsube S."/>
            <person name="Drula E."/>
            <person name="Lipzen A."/>
            <person name="Balint B."/>
            <person name="Henrissat B."/>
            <person name="Andreopoulos B."/>
            <person name="Martin F.M."/>
            <person name="Harder C.B."/>
            <person name="Rigling D."/>
            <person name="Ford K.L."/>
            <person name="Foster G.D."/>
            <person name="Pangilinan J."/>
            <person name="Papanicolaou A."/>
            <person name="Barry K."/>
            <person name="LaButti K."/>
            <person name="Viragh M."/>
            <person name="Koriabine M."/>
            <person name="Yan M."/>
            <person name="Riley R."/>
            <person name="Champramary S."/>
            <person name="Plett K.L."/>
            <person name="Tsai I.J."/>
            <person name="Slot J."/>
            <person name="Sipos G."/>
            <person name="Plett J."/>
            <person name="Nagy L.G."/>
            <person name="Grigoriev I.V."/>
        </authorList>
    </citation>
    <scope>NUCLEOTIDE SEQUENCE</scope>
    <source>
        <strain evidence="2">CCBAS 213</strain>
    </source>
</reference>
<dbReference type="EMBL" id="JAUEPS010000009">
    <property type="protein sequence ID" value="KAK0462298.1"/>
    <property type="molecule type" value="Genomic_DNA"/>
</dbReference>
<sequence>MDPASCLPLELLHKIFRHYLSDRRFPVASFDHSDGLWVLGQVNSAWRDATFSDPSFWSTITATFSYHDQFMRNMIEGVPTVLFSDRIVQSLAYILCRSGDIPLSVYLRFYIHNPDDATFPTWRNFFFLLTAQSSRFRSLDILLPTEIWDYFSGTRPDPLPWPNEPHDTFDTDWIVPVVSIESMRRKIHANYVACTATEMPQLRHLTAHESFLDSVTASSLKSLKAMEEFSTRTSADIPSLVGFLHRSQCALTDLSIKWRGSHDELVIILSGLPMLEALSLRSGFDISFYMRMKLPSSILPRLRAFSHWVYIPPAFSIAPDADVAAIIDMVESRLAGGMLKSVDIETMKQAINKDLRKRLASINALPNVKVRIGGIFS</sequence>
<evidence type="ECO:0000313" key="3">
    <source>
        <dbReference type="Proteomes" id="UP001175211"/>
    </source>
</evidence>
<keyword evidence="3" id="KW-1185">Reference proteome</keyword>
<dbReference type="Pfam" id="PF12937">
    <property type="entry name" value="F-box-like"/>
    <property type="match status" value="1"/>
</dbReference>
<dbReference type="RefSeq" id="XP_060333910.1">
    <property type="nucleotide sequence ID" value="XM_060466228.1"/>
</dbReference>
<accession>A0AA39TPV8</accession>
<feature type="domain" description="F-box" evidence="1">
    <location>
        <begin position="5"/>
        <end position="61"/>
    </location>
</feature>
<dbReference type="Proteomes" id="UP001175211">
    <property type="component" value="Unassembled WGS sequence"/>
</dbReference>